<dbReference type="InterPro" id="IPR005119">
    <property type="entry name" value="LysR_subst-bd"/>
</dbReference>
<dbReference type="Gene3D" id="3.40.190.290">
    <property type="match status" value="1"/>
</dbReference>
<proteinExistence type="inferred from homology"/>
<gene>
    <name evidence="9" type="ORF">RG540_CH33750</name>
</gene>
<evidence type="ECO:0000256" key="2">
    <source>
        <dbReference type="ARBA" id="ARBA00023015"/>
    </source>
</evidence>
<dbReference type="InterPro" id="IPR036390">
    <property type="entry name" value="WH_DNA-bd_sf"/>
</dbReference>
<keyword evidence="3" id="KW-0238">DNA-binding</keyword>
<evidence type="ECO:0000313" key="10">
    <source>
        <dbReference type="Proteomes" id="UP000028181"/>
    </source>
</evidence>
<dbReference type="Pfam" id="PF03466">
    <property type="entry name" value="LysR_substrate"/>
    <property type="match status" value="1"/>
</dbReference>
<dbReference type="GO" id="GO:0003700">
    <property type="term" value="F:DNA-binding transcription factor activity"/>
    <property type="evidence" value="ECO:0007669"/>
    <property type="project" value="InterPro"/>
</dbReference>
<dbReference type="PATRIC" id="fig|1028800.3.peg.3428"/>
<dbReference type="Proteomes" id="UP000028181">
    <property type="component" value="Chromosome I"/>
</dbReference>
<comment type="function">
    <text evidence="5">Transcriptional regulator of the ttuABCDE tartrate utilization operon.</text>
</comment>
<evidence type="ECO:0000256" key="1">
    <source>
        <dbReference type="ARBA" id="ARBA00009437"/>
    </source>
</evidence>
<keyword evidence="2" id="KW-0805">Transcription regulation</keyword>
<feature type="domain" description="HTH lysR-type" evidence="8">
    <location>
        <begin position="1"/>
        <end position="59"/>
    </location>
</feature>
<dbReference type="AlphaFoldDB" id="A0A068SUH9"/>
<dbReference type="OrthoDB" id="9786526at2"/>
<dbReference type="PANTHER" id="PTHR30537:SF72">
    <property type="entry name" value="LYSR FAMILY TRANSCRIPTIONAL REGULATOR"/>
    <property type="match status" value="1"/>
</dbReference>
<dbReference type="FunFam" id="1.10.10.10:FF:000001">
    <property type="entry name" value="LysR family transcriptional regulator"/>
    <property type="match status" value="1"/>
</dbReference>
<dbReference type="InterPro" id="IPR000847">
    <property type="entry name" value="LysR_HTH_N"/>
</dbReference>
<dbReference type="InterPro" id="IPR036388">
    <property type="entry name" value="WH-like_DNA-bd_sf"/>
</dbReference>
<dbReference type="GO" id="GO:0006351">
    <property type="term" value="P:DNA-templated transcription"/>
    <property type="evidence" value="ECO:0007669"/>
    <property type="project" value="TreeGrafter"/>
</dbReference>
<dbReference type="Gene3D" id="1.10.10.10">
    <property type="entry name" value="Winged helix-like DNA-binding domain superfamily/Winged helix DNA-binding domain"/>
    <property type="match status" value="1"/>
</dbReference>
<organism evidence="9 10">
    <name type="scientific">Neorhizobium galegae bv. orientalis str. HAMBI 540</name>
    <dbReference type="NCBI Taxonomy" id="1028800"/>
    <lineage>
        <taxon>Bacteria</taxon>
        <taxon>Pseudomonadati</taxon>
        <taxon>Pseudomonadota</taxon>
        <taxon>Alphaproteobacteria</taxon>
        <taxon>Hyphomicrobiales</taxon>
        <taxon>Rhizobiaceae</taxon>
        <taxon>Rhizobium/Agrobacterium group</taxon>
        <taxon>Neorhizobium</taxon>
    </lineage>
</organism>
<comment type="similarity">
    <text evidence="1">Belongs to the LysR transcriptional regulatory family.</text>
</comment>
<evidence type="ECO:0000259" key="8">
    <source>
        <dbReference type="PROSITE" id="PS50931"/>
    </source>
</evidence>
<evidence type="ECO:0000256" key="6">
    <source>
        <dbReference type="ARBA" id="ARBA00067332"/>
    </source>
</evidence>
<dbReference type="PANTHER" id="PTHR30537">
    <property type="entry name" value="HTH-TYPE TRANSCRIPTIONAL REGULATOR"/>
    <property type="match status" value="1"/>
</dbReference>
<dbReference type="KEGG" id="ngg:RG540_CH33750"/>
<sequence length="317" mass="34482">MESLANLESFMRSAELGGFSAAARRLALTPAAVSRNVAMLERNLGTRLFQRSTRRLTLTEAGERFLSEIRDHVGALQAAIAGASSESAEPAGVLKVSMSPHFGTGYILPLLPEFIARYPLIRPDWSFENRQVDLIAEGYDTAIGGGFELTPGAVARVLAPAHIVLVASPAYMRDRPMPAHPADLANLDGIHMRSSNTGRIRQWVMRNTGGDEVPVVLREKMVLNDPAAIAHAASLGLGVAMIAMPDALSYMESGTLVRLLPDWYADIGPISIYYASKTLLPAKTRVFIDFVVEHFRKERLAERFAGSLGASNTPKRK</sequence>
<evidence type="ECO:0000256" key="5">
    <source>
        <dbReference type="ARBA" id="ARBA00054626"/>
    </source>
</evidence>
<dbReference type="HOGENOM" id="CLU_039613_16_1_5"/>
<evidence type="ECO:0000313" key="9">
    <source>
        <dbReference type="EMBL" id="CDN49539.1"/>
    </source>
</evidence>
<dbReference type="eggNOG" id="COG0583">
    <property type="taxonomic scope" value="Bacteria"/>
</dbReference>
<keyword evidence="4" id="KW-0804">Transcription</keyword>
<dbReference type="RefSeq" id="WP_038590179.1">
    <property type="nucleotide sequence ID" value="NZ_HG938353.1"/>
</dbReference>
<dbReference type="CDD" id="cd08422">
    <property type="entry name" value="PBP2_CrgA_like"/>
    <property type="match status" value="1"/>
</dbReference>
<dbReference type="Pfam" id="PF00126">
    <property type="entry name" value="HTH_1"/>
    <property type="match status" value="1"/>
</dbReference>
<dbReference type="GO" id="GO:0043565">
    <property type="term" value="F:sequence-specific DNA binding"/>
    <property type="evidence" value="ECO:0007669"/>
    <property type="project" value="TreeGrafter"/>
</dbReference>
<protein>
    <recommendedName>
        <fullName evidence="6">HTH-type transcriptional regulator TtuA</fullName>
    </recommendedName>
    <alternativeName>
        <fullName evidence="7">Tartrate utilization transcriptional regulator</fullName>
    </alternativeName>
</protein>
<dbReference type="SUPFAM" id="SSF53850">
    <property type="entry name" value="Periplasmic binding protein-like II"/>
    <property type="match status" value="1"/>
</dbReference>
<name>A0A068SUH9_NEOGA</name>
<evidence type="ECO:0000256" key="7">
    <source>
        <dbReference type="ARBA" id="ARBA00083243"/>
    </source>
</evidence>
<evidence type="ECO:0000256" key="3">
    <source>
        <dbReference type="ARBA" id="ARBA00023125"/>
    </source>
</evidence>
<dbReference type="InterPro" id="IPR058163">
    <property type="entry name" value="LysR-type_TF_proteobact-type"/>
</dbReference>
<dbReference type="PROSITE" id="PS50931">
    <property type="entry name" value="HTH_LYSR"/>
    <property type="match status" value="1"/>
</dbReference>
<reference evidence="10" key="1">
    <citation type="journal article" date="2014" name="BMC Genomics">
        <title>Genome sequencing of two Neorhizobium galegae strains reveals a noeT gene responsible for the unusual acetylation of the nodulation factors.</title>
        <authorList>
            <person name="Osterman J."/>
            <person name="Marsh J."/>
            <person name="Laine P.K."/>
            <person name="Zeng Z."/>
            <person name="Alatalo E."/>
            <person name="Sullivan J.T."/>
            <person name="Young J.P."/>
            <person name="Thomas-Oates J."/>
            <person name="Paulin L."/>
            <person name="Lindstrom K."/>
        </authorList>
    </citation>
    <scope>NUCLEOTIDE SEQUENCE [LARGE SCALE GENOMIC DNA]</scope>
    <source>
        <strain evidence="10">HAMBI 540</strain>
    </source>
</reference>
<evidence type="ECO:0000256" key="4">
    <source>
        <dbReference type="ARBA" id="ARBA00023163"/>
    </source>
</evidence>
<dbReference type="PRINTS" id="PR00039">
    <property type="entry name" value="HTHLYSR"/>
</dbReference>
<keyword evidence="10" id="KW-1185">Reference proteome</keyword>
<dbReference type="EMBL" id="HG938353">
    <property type="protein sequence ID" value="CDN49539.1"/>
    <property type="molecule type" value="Genomic_DNA"/>
</dbReference>
<dbReference type="GeneID" id="24256915"/>
<accession>A0A068SUH9</accession>
<dbReference type="SUPFAM" id="SSF46785">
    <property type="entry name" value="Winged helix' DNA-binding domain"/>
    <property type="match status" value="1"/>
</dbReference>